<feature type="binding site" evidence="5">
    <location>
        <position position="13"/>
    </location>
    <ligand>
        <name>[4Fe-4S] cluster</name>
        <dbReference type="ChEBI" id="CHEBI:49883"/>
    </ligand>
</feature>
<feature type="binding site" evidence="5">
    <location>
        <position position="75"/>
    </location>
    <ligand>
        <name>isopentenyl diphosphate</name>
        <dbReference type="ChEBI" id="CHEBI:128769"/>
    </ligand>
</feature>
<comment type="catalytic activity">
    <reaction evidence="5">
        <text>dimethylallyl diphosphate + 2 oxidized [2Fe-2S]-[ferredoxin] + H2O = (2E)-4-hydroxy-3-methylbut-2-enyl diphosphate + 2 reduced [2Fe-2S]-[ferredoxin] + 2 H(+)</text>
        <dbReference type="Rhea" id="RHEA:24825"/>
        <dbReference type="Rhea" id="RHEA-COMP:10000"/>
        <dbReference type="Rhea" id="RHEA-COMP:10001"/>
        <dbReference type="ChEBI" id="CHEBI:15377"/>
        <dbReference type="ChEBI" id="CHEBI:15378"/>
        <dbReference type="ChEBI" id="CHEBI:33737"/>
        <dbReference type="ChEBI" id="CHEBI:33738"/>
        <dbReference type="ChEBI" id="CHEBI:57623"/>
        <dbReference type="ChEBI" id="CHEBI:128753"/>
        <dbReference type="EC" id="1.17.7.4"/>
    </reaction>
</comment>
<evidence type="ECO:0000313" key="6">
    <source>
        <dbReference type="EMBL" id="BBO24413.1"/>
    </source>
</evidence>
<proteinExistence type="inferred from homology"/>
<comment type="pathway">
    <text evidence="5">Isoprenoid biosynthesis; isopentenyl diphosphate biosynthesis via DXP pathway; isopentenyl diphosphate from 1-deoxy-D-xylulose 5-phosphate: step 6/6.</text>
</comment>
<dbReference type="Gene3D" id="3.40.1010.20">
    <property type="entry name" value="4-hydroxy-3-methylbut-2-enyl diphosphate reductase, catalytic domain"/>
    <property type="match status" value="2"/>
</dbReference>
<dbReference type="Pfam" id="PF02401">
    <property type="entry name" value="LYTB"/>
    <property type="match status" value="1"/>
</dbReference>
<comment type="pathway">
    <text evidence="5">Isoprenoid biosynthesis; dimethylallyl diphosphate biosynthesis; dimethylallyl diphosphate from (2E)-4-hydroxy-3-methylbutenyl diphosphate: step 1/1.</text>
</comment>
<dbReference type="GO" id="GO:0016114">
    <property type="term" value="P:terpenoid biosynthetic process"/>
    <property type="evidence" value="ECO:0007669"/>
    <property type="project" value="UniProtKB-UniRule"/>
</dbReference>
<feature type="binding site" evidence="5">
    <location>
        <position position="225"/>
    </location>
    <ligand>
        <name>dimethylallyl diphosphate</name>
        <dbReference type="ChEBI" id="CHEBI:57623"/>
    </ligand>
</feature>
<gene>
    <name evidence="5" type="primary">ispH</name>
    <name evidence="6" type="ORF">NPRO_20080</name>
</gene>
<feature type="active site" description="Proton donor" evidence="5">
    <location>
        <position position="127"/>
    </location>
</feature>
<evidence type="ECO:0000256" key="3">
    <source>
        <dbReference type="ARBA" id="ARBA00023004"/>
    </source>
</evidence>
<feature type="binding site" evidence="5">
    <location>
        <position position="267"/>
    </location>
    <ligand>
        <name>isopentenyl diphosphate</name>
        <dbReference type="ChEBI" id="CHEBI:128769"/>
    </ligand>
</feature>
<dbReference type="GO" id="GO:0051539">
    <property type="term" value="F:4 iron, 4 sulfur cluster binding"/>
    <property type="evidence" value="ECO:0007669"/>
    <property type="project" value="UniProtKB-UniRule"/>
</dbReference>
<feature type="binding site" evidence="5">
    <location>
        <position position="223"/>
    </location>
    <ligand>
        <name>isopentenyl diphosphate</name>
        <dbReference type="ChEBI" id="CHEBI:128769"/>
    </ligand>
</feature>
<keyword evidence="5" id="KW-0560">Oxidoreductase</keyword>
<dbReference type="KEGG" id="npy:NPRO_20080"/>
<dbReference type="EMBL" id="AP021858">
    <property type="protein sequence ID" value="BBO24413.1"/>
    <property type="molecule type" value="Genomic_DNA"/>
</dbReference>
<keyword evidence="1 5" id="KW-0004">4Fe-4S</keyword>
<feature type="binding site" evidence="5">
    <location>
        <position position="195"/>
    </location>
    <ligand>
        <name>[4Fe-4S] cluster</name>
        <dbReference type="ChEBI" id="CHEBI:49883"/>
    </ligand>
</feature>
<dbReference type="AlphaFoldDB" id="A0A809RA14"/>
<dbReference type="PANTHER" id="PTHR30426">
    <property type="entry name" value="4-HYDROXY-3-METHYLBUT-2-ENYL DIPHOSPHATE REDUCTASE"/>
    <property type="match status" value="1"/>
</dbReference>
<comment type="similarity">
    <text evidence="5">Belongs to the IspH family.</text>
</comment>
<feature type="binding site" evidence="5">
    <location>
        <position position="224"/>
    </location>
    <ligand>
        <name>dimethylallyl diphosphate</name>
        <dbReference type="ChEBI" id="CHEBI:57623"/>
    </ligand>
</feature>
<keyword evidence="4 5" id="KW-0411">Iron-sulfur</keyword>
<evidence type="ECO:0000256" key="5">
    <source>
        <dbReference type="HAMAP-Rule" id="MF_00191"/>
    </source>
</evidence>
<feature type="binding site" evidence="5">
    <location>
        <position position="267"/>
    </location>
    <ligand>
        <name>(2E)-4-hydroxy-3-methylbut-2-enyl diphosphate</name>
        <dbReference type="ChEBI" id="CHEBI:128753"/>
    </ligand>
</feature>
<feature type="binding site" evidence="5">
    <location>
        <position position="42"/>
    </location>
    <ligand>
        <name>dimethylallyl diphosphate</name>
        <dbReference type="ChEBI" id="CHEBI:57623"/>
    </ligand>
</feature>
<feature type="binding site" evidence="5">
    <location>
        <position position="97"/>
    </location>
    <ligand>
        <name>[4Fe-4S] cluster</name>
        <dbReference type="ChEBI" id="CHEBI:49883"/>
    </ligand>
</feature>
<feature type="binding site" evidence="5">
    <location>
        <position position="225"/>
    </location>
    <ligand>
        <name>(2E)-4-hydroxy-3-methylbut-2-enyl diphosphate</name>
        <dbReference type="ChEBI" id="CHEBI:128753"/>
    </ligand>
</feature>
<feature type="binding site" evidence="5">
    <location>
        <position position="75"/>
    </location>
    <ligand>
        <name>(2E)-4-hydroxy-3-methylbut-2-enyl diphosphate</name>
        <dbReference type="ChEBI" id="CHEBI:128753"/>
    </ligand>
</feature>
<sequence>MDRILLAAPRGFCAGVAYAIEVVDLALKAHGSPLFVRHAIVHNEWVVKSFESRGVTFVEDVKDIPLGSTVVFSAHGVSPAVREEAERRKLRVIDATCPLVTKVHNEARRYASRDYFMIYIGHAGHVEAEGTMGEAPDRMILVDTVEEAERMELPPHEKLAVLTQTTLSVEEVQRILTVLVRRFPHLETPKKEDICYATTNRQAAVRQLAPLCDLVLVIGSQTSSNSNRLREVAASLGVEAHLIMGPHEVRPEWKSDYPVVGVTSGASTPEHLVENVVGELLVGQPTVPVLTHEAIEEDVRFIPPRDLIQLALAK</sequence>
<keyword evidence="2 5" id="KW-0479">Metal-binding</keyword>
<dbReference type="UniPathway" id="UPA00059">
    <property type="reaction ID" value="UER00105"/>
</dbReference>
<protein>
    <recommendedName>
        <fullName evidence="5">4-hydroxy-3-methylbut-2-enyl diphosphate reductase</fullName>
        <shortName evidence="5">HMBPP reductase</shortName>
        <ecNumber evidence="5">1.17.7.4</ecNumber>
    </recommendedName>
</protein>
<feature type="binding site" evidence="5">
    <location>
        <position position="267"/>
    </location>
    <ligand>
        <name>dimethylallyl diphosphate</name>
        <dbReference type="ChEBI" id="CHEBI:57623"/>
    </ligand>
</feature>
<evidence type="ECO:0000256" key="4">
    <source>
        <dbReference type="ARBA" id="ARBA00023014"/>
    </source>
</evidence>
<dbReference type="EC" id="1.17.7.4" evidence="5"/>
<feature type="binding site" evidence="5">
    <location>
        <position position="165"/>
    </location>
    <ligand>
        <name>(2E)-4-hydroxy-3-methylbut-2-enyl diphosphate</name>
        <dbReference type="ChEBI" id="CHEBI:128753"/>
    </ligand>
</feature>
<dbReference type="Gene3D" id="3.40.50.11270">
    <property type="match status" value="1"/>
</dbReference>
<dbReference type="HAMAP" id="MF_00191">
    <property type="entry name" value="IspH"/>
    <property type="match status" value="1"/>
</dbReference>
<keyword evidence="5" id="KW-0414">Isoprene biosynthesis</keyword>
<accession>A0A809RA14</accession>
<feature type="binding site" evidence="5">
    <location>
        <position position="224"/>
    </location>
    <ligand>
        <name>(2E)-4-hydroxy-3-methylbut-2-enyl diphosphate</name>
        <dbReference type="ChEBI" id="CHEBI:128753"/>
    </ligand>
</feature>
<feature type="binding site" evidence="5">
    <location>
        <position position="223"/>
    </location>
    <ligand>
        <name>dimethylallyl diphosphate</name>
        <dbReference type="ChEBI" id="CHEBI:57623"/>
    </ligand>
</feature>
<dbReference type="PANTHER" id="PTHR30426:SF0">
    <property type="entry name" value="4-HYDROXY-3-METHYLBUT-2-ENYL DIPHOSPHATE REDUCTASE"/>
    <property type="match status" value="1"/>
</dbReference>
<feature type="binding site" evidence="5">
    <location>
        <position position="224"/>
    </location>
    <ligand>
        <name>isopentenyl diphosphate</name>
        <dbReference type="ChEBI" id="CHEBI:128769"/>
    </ligand>
</feature>
<dbReference type="GO" id="GO:0051745">
    <property type="term" value="F:4-hydroxy-3-methylbut-2-enyl diphosphate reductase activity"/>
    <property type="evidence" value="ECO:0007669"/>
    <property type="project" value="UniProtKB-UniRule"/>
</dbReference>
<evidence type="ECO:0000256" key="1">
    <source>
        <dbReference type="ARBA" id="ARBA00022485"/>
    </source>
</evidence>
<dbReference type="GO" id="GO:0019288">
    <property type="term" value="P:isopentenyl diphosphate biosynthetic process, methylerythritol 4-phosphate pathway"/>
    <property type="evidence" value="ECO:0007669"/>
    <property type="project" value="UniProtKB-UniRule"/>
</dbReference>
<dbReference type="CDD" id="cd13944">
    <property type="entry name" value="lytB_ispH"/>
    <property type="match status" value="1"/>
</dbReference>
<dbReference type="Proteomes" id="UP000662873">
    <property type="component" value="Chromosome"/>
</dbReference>
<evidence type="ECO:0000313" key="7">
    <source>
        <dbReference type="Proteomes" id="UP000662873"/>
    </source>
</evidence>
<comment type="function">
    <text evidence="5">Catalyzes the conversion of 1-hydroxy-2-methyl-2-(E)-butenyl 4-diphosphate (HMBPP) into a mixture of isopentenyl diphosphate (IPP) and dimethylallyl diphosphate (DMAPP). Acts in the terminal step of the DOXP/MEP pathway for isoprenoid precursor biosynthesis.</text>
</comment>
<comment type="catalytic activity">
    <reaction evidence="5">
        <text>isopentenyl diphosphate + 2 oxidized [2Fe-2S]-[ferredoxin] + H2O = (2E)-4-hydroxy-3-methylbut-2-enyl diphosphate + 2 reduced [2Fe-2S]-[ferredoxin] + 2 H(+)</text>
        <dbReference type="Rhea" id="RHEA:24488"/>
        <dbReference type="Rhea" id="RHEA-COMP:10000"/>
        <dbReference type="Rhea" id="RHEA-COMP:10001"/>
        <dbReference type="ChEBI" id="CHEBI:15377"/>
        <dbReference type="ChEBI" id="CHEBI:15378"/>
        <dbReference type="ChEBI" id="CHEBI:33737"/>
        <dbReference type="ChEBI" id="CHEBI:33738"/>
        <dbReference type="ChEBI" id="CHEBI:128753"/>
        <dbReference type="ChEBI" id="CHEBI:128769"/>
        <dbReference type="EC" id="1.17.7.4"/>
    </reaction>
</comment>
<dbReference type="GO" id="GO:0050992">
    <property type="term" value="P:dimethylallyl diphosphate biosynthetic process"/>
    <property type="evidence" value="ECO:0007669"/>
    <property type="project" value="UniProtKB-UniRule"/>
</dbReference>
<reference evidence="6" key="1">
    <citation type="journal article" name="DNA Res.">
        <title>The physiological potential of anammox bacteria as revealed by their core genome structure.</title>
        <authorList>
            <person name="Okubo T."/>
            <person name="Toyoda A."/>
            <person name="Fukuhara K."/>
            <person name="Uchiyama I."/>
            <person name="Harigaya Y."/>
            <person name="Kuroiwa M."/>
            <person name="Suzuki T."/>
            <person name="Murakami Y."/>
            <person name="Suwa Y."/>
            <person name="Takami H."/>
        </authorList>
    </citation>
    <scope>NUCLEOTIDE SEQUENCE</scope>
    <source>
        <strain evidence="6">317325-2</strain>
    </source>
</reference>
<organism evidence="6 7">
    <name type="scientific">Candidatus Nitrosymbiomonas proteolyticus</name>
    <dbReference type="NCBI Taxonomy" id="2608984"/>
    <lineage>
        <taxon>Bacteria</taxon>
        <taxon>Bacillati</taxon>
        <taxon>Armatimonadota</taxon>
        <taxon>Armatimonadota incertae sedis</taxon>
        <taxon>Candidatus Nitrosymbiomonas</taxon>
    </lineage>
</organism>
<keyword evidence="3 5" id="KW-0408">Iron</keyword>
<evidence type="ECO:0000256" key="2">
    <source>
        <dbReference type="ARBA" id="ARBA00022723"/>
    </source>
</evidence>
<dbReference type="UniPathway" id="UPA00056">
    <property type="reaction ID" value="UER00097"/>
</dbReference>
<dbReference type="GO" id="GO:0046872">
    <property type="term" value="F:metal ion binding"/>
    <property type="evidence" value="ECO:0007669"/>
    <property type="project" value="UniProtKB-KW"/>
</dbReference>
<dbReference type="NCBIfam" id="TIGR00216">
    <property type="entry name" value="ispH_lytB"/>
    <property type="match status" value="1"/>
</dbReference>
<feature type="binding site" evidence="5">
    <location>
        <position position="125"/>
    </location>
    <ligand>
        <name>dimethylallyl diphosphate</name>
        <dbReference type="ChEBI" id="CHEBI:57623"/>
    </ligand>
</feature>
<feature type="binding site" evidence="5">
    <location>
        <position position="42"/>
    </location>
    <ligand>
        <name>isopentenyl diphosphate</name>
        <dbReference type="ChEBI" id="CHEBI:128769"/>
    </ligand>
</feature>
<feature type="binding site" evidence="5">
    <location>
        <position position="223"/>
    </location>
    <ligand>
        <name>(2E)-4-hydroxy-3-methylbut-2-enyl diphosphate</name>
        <dbReference type="ChEBI" id="CHEBI:128753"/>
    </ligand>
</feature>
<dbReference type="InterPro" id="IPR003451">
    <property type="entry name" value="LytB/IspH"/>
</dbReference>
<feature type="binding site" evidence="5">
    <location>
        <position position="125"/>
    </location>
    <ligand>
        <name>isopentenyl diphosphate</name>
        <dbReference type="ChEBI" id="CHEBI:128769"/>
    </ligand>
</feature>
<name>A0A809RA14_9BACT</name>
<feature type="binding site" evidence="5">
    <location>
        <position position="125"/>
    </location>
    <ligand>
        <name>(2E)-4-hydroxy-3-methylbut-2-enyl diphosphate</name>
        <dbReference type="ChEBI" id="CHEBI:128753"/>
    </ligand>
</feature>
<feature type="binding site" evidence="5">
    <location>
        <position position="225"/>
    </location>
    <ligand>
        <name>isopentenyl diphosphate</name>
        <dbReference type="ChEBI" id="CHEBI:128769"/>
    </ligand>
</feature>
<feature type="binding site" evidence="5">
    <location>
        <position position="42"/>
    </location>
    <ligand>
        <name>(2E)-4-hydroxy-3-methylbut-2-enyl diphosphate</name>
        <dbReference type="ChEBI" id="CHEBI:128753"/>
    </ligand>
</feature>
<feature type="binding site" evidence="5">
    <location>
        <position position="75"/>
    </location>
    <ligand>
        <name>dimethylallyl diphosphate</name>
        <dbReference type="ChEBI" id="CHEBI:57623"/>
    </ligand>
</feature>
<comment type="cofactor">
    <cofactor evidence="5">
        <name>[4Fe-4S] cluster</name>
        <dbReference type="ChEBI" id="CHEBI:49883"/>
    </cofactor>
    <text evidence="5">Binds 1 [4Fe-4S] cluster per subunit.</text>
</comment>